<keyword evidence="2" id="KW-1133">Transmembrane helix</keyword>
<feature type="transmembrane region" description="Helical" evidence="2">
    <location>
        <begin position="451"/>
        <end position="474"/>
    </location>
</feature>
<dbReference type="InterPro" id="IPR004158">
    <property type="entry name" value="DUF247_pln"/>
</dbReference>
<name>A0ABM4A1P2_ZIZJJ</name>
<evidence type="ECO:0000313" key="3">
    <source>
        <dbReference type="Proteomes" id="UP001652623"/>
    </source>
</evidence>
<gene>
    <name evidence="4" type="primary">LOC125422763</name>
</gene>
<reference evidence="4" key="1">
    <citation type="submission" date="2025-08" db="UniProtKB">
        <authorList>
            <consortium name="RefSeq"/>
        </authorList>
    </citation>
    <scope>IDENTIFICATION</scope>
    <source>
        <tissue evidence="4">Seedling</tissue>
    </source>
</reference>
<dbReference type="PANTHER" id="PTHR31170:SF25">
    <property type="entry name" value="BNAA09G04570D PROTEIN"/>
    <property type="match status" value="1"/>
</dbReference>
<dbReference type="Proteomes" id="UP001652623">
    <property type="component" value="Chromosome 2"/>
</dbReference>
<dbReference type="RefSeq" id="XP_060670641.1">
    <property type="nucleotide sequence ID" value="XM_060814658.1"/>
</dbReference>
<dbReference type="Pfam" id="PF03140">
    <property type="entry name" value="DUF247"/>
    <property type="match status" value="1"/>
</dbReference>
<organism evidence="3 4">
    <name type="scientific">Ziziphus jujuba</name>
    <name type="common">Chinese jujube</name>
    <name type="synonym">Ziziphus sativa</name>
    <dbReference type="NCBI Taxonomy" id="326968"/>
    <lineage>
        <taxon>Eukaryota</taxon>
        <taxon>Viridiplantae</taxon>
        <taxon>Streptophyta</taxon>
        <taxon>Embryophyta</taxon>
        <taxon>Tracheophyta</taxon>
        <taxon>Spermatophyta</taxon>
        <taxon>Magnoliopsida</taxon>
        <taxon>eudicotyledons</taxon>
        <taxon>Gunneridae</taxon>
        <taxon>Pentapetalae</taxon>
        <taxon>rosids</taxon>
        <taxon>fabids</taxon>
        <taxon>Rosales</taxon>
        <taxon>Rhamnaceae</taxon>
        <taxon>Paliureae</taxon>
        <taxon>Ziziphus</taxon>
    </lineage>
</organism>
<dbReference type="GeneID" id="125422763"/>
<keyword evidence="2" id="KW-0812">Transmembrane</keyword>
<evidence type="ECO:0000256" key="2">
    <source>
        <dbReference type="SAM" id="Phobius"/>
    </source>
</evidence>
<keyword evidence="3" id="KW-1185">Reference proteome</keyword>
<evidence type="ECO:0000313" key="4">
    <source>
        <dbReference type="RefSeq" id="XP_060670641.1"/>
    </source>
</evidence>
<protein>
    <submittedName>
        <fullName evidence="4">UPF0481 protein At3g47200-like</fullName>
    </submittedName>
</protein>
<feature type="region of interest" description="Disordered" evidence="1">
    <location>
        <begin position="1"/>
        <end position="30"/>
    </location>
</feature>
<dbReference type="PANTHER" id="PTHR31170">
    <property type="entry name" value="BNAC04G53230D PROTEIN"/>
    <property type="match status" value="1"/>
</dbReference>
<evidence type="ECO:0000256" key="1">
    <source>
        <dbReference type="SAM" id="MobiDB-lite"/>
    </source>
</evidence>
<accession>A0ABM4A1P2</accession>
<sequence>MEEQSEELTINMENTEGPAPISKNNEGPSDLPPELSFMSNVYESSTSRSNQHIIPTVPEMLRNLKKDEDCFYPSVVSIGPYYHGRRYLKKFEKRKTNWAWQYCKTREGVVNLYNRVKNVAERGREFYNMKRLTSIKEEEFTQMMFLDGCFILEFIIWLLGVKEYYDIGMNNNEIADVKRDLFLLENQLPYIVLEALMEGYKYEREETLKKFITICGSLPPAEKEDERPLHLLDMMRTRFVKQSATFPSRRQVRDMILSALLDKVRHCMGIRSSPKKRATPSATIDCYSYPTARVLNSMGIWFRPNKTGSFGDVKFESQLFIWGVLTLPRILIDASTRSLLLNMLAFESSYTNLKDQQGVTSYMCFMDSLIDNADDVMILRSENVIVNCLGTDQDVADLFNDIASNLVPNHHTYAEAKLGIQKYCNSKFKRCKSKFNIWMSECYNNYFRSPWTFLALCGAISVVLLTAAQTYLAARQLKN</sequence>
<proteinExistence type="predicted"/>
<keyword evidence="2" id="KW-0472">Membrane</keyword>